<keyword evidence="5" id="KW-1185">Reference proteome</keyword>
<name>A0A1N7PVM1_9RHOB</name>
<dbReference type="EMBL" id="FTOT01000006">
    <property type="protein sequence ID" value="SIT14641.1"/>
    <property type="molecule type" value="Genomic_DNA"/>
</dbReference>
<protein>
    <submittedName>
        <fullName evidence="4">Inner membrane protein</fullName>
    </submittedName>
</protein>
<dbReference type="Gene3D" id="1.20.58.130">
    <property type="match status" value="1"/>
</dbReference>
<evidence type="ECO:0000256" key="2">
    <source>
        <dbReference type="SAM" id="MobiDB-lite"/>
    </source>
</evidence>
<keyword evidence="3" id="KW-0472">Membrane</keyword>
<dbReference type="Proteomes" id="UP000186141">
    <property type="component" value="Unassembled WGS sequence"/>
</dbReference>
<evidence type="ECO:0000256" key="1">
    <source>
        <dbReference type="SAM" id="Coils"/>
    </source>
</evidence>
<proteinExistence type="predicted"/>
<gene>
    <name evidence="4" type="ORF">SAMN05421774_106178</name>
</gene>
<dbReference type="RefSeq" id="WP_076532731.1">
    <property type="nucleotide sequence ID" value="NZ_BMEH01000006.1"/>
</dbReference>
<dbReference type="STRING" id="1086013.SAMN05421774_106178"/>
<feature type="coiled-coil region" evidence="1">
    <location>
        <begin position="192"/>
        <end position="243"/>
    </location>
</feature>
<reference evidence="4 5" key="1">
    <citation type="submission" date="2017-01" db="EMBL/GenBank/DDBJ databases">
        <authorList>
            <person name="Mah S.A."/>
            <person name="Swanson W.J."/>
            <person name="Moy G.W."/>
            <person name="Vacquier V.D."/>
        </authorList>
    </citation>
    <scope>NUCLEOTIDE SEQUENCE [LARGE SCALE GENOMIC DNA]</scope>
    <source>
        <strain evidence="4 5">DSM 26375</strain>
    </source>
</reference>
<keyword evidence="3" id="KW-1133">Transmembrane helix</keyword>
<feature type="region of interest" description="Disordered" evidence="2">
    <location>
        <begin position="1"/>
        <end position="89"/>
    </location>
</feature>
<dbReference type="OrthoDB" id="7659420at2"/>
<feature type="transmembrane region" description="Helical" evidence="3">
    <location>
        <begin position="94"/>
        <end position="114"/>
    </location>
</feature>
<evidence type="ECO:0000313" key="4">
    <source>
        <dbReference type="EMBL" id="SIT14641.1"/>
    </source>
</evidence>
<evidence type="ECO:0000256" key="3">
    <source>
        <dbReference type="SAM" id="Phobius"/>
    </source>
</evidence>
<keyword evidence="3" id="KW-0812">Transmembrane</keyword>
<accession>A0A1N7PVM1</accession>
<sequence length="409" mass="42043">MAGRRKKSEETPELAAGDDAPALPTESVSTETGADHPATALPEPDVAPPADPPDLHAGGPQQDVPDSEPTPETEQPPAPRPPEDVPPARSGNPLLLVLGGVVAAFFGFALAQVVPNGWPLEATGRQLSEFDARLTAQDRKLSELAPDSELAERLATLEARLAGLADPQDGIEALRIELENLKQSIGVPGPELDALKAEVADLRNELAAVPREASQELEALRAAAQAEREAAEARTAALRADAEATARSAVARGAVLRIQAALDAGGAFDAALGDLALAGVDVPAALATHAQGVPTMARLQADFPDAARAALAAAHVPDADAPLTQRLGSFLKAQTGMRSVTPRDGDEPDAILSRAEAALSKADLAATLAELDTLPSEAAVSMADWRMQADARAQAGAALATLAAELNAN</sequence>
<organism evidence="4 5">
    <name type="scientific">Gemmobacter megaterium</name>
    <dbReference type="NCBI Taxonomy" id="1086013"/>
    <lineage>
        <taxon>Bacteria</taxon>
        <taxon>Pseudomonadati</taxon>
        <taxon>Pseudomonadota</taxon>
        <taxon>Alphaproteobacteria</taxon>
        <taxon>Rhodobacterales</taxon>
        <taxon>Paracoccaceae</taxon>
        <taxon>Gemmobacter</taxon>
    </lineage>
</organism>
<evidence type="ECO:0000313" key="5">
    <source>
        <dbReference type="Proteomes" id="UP000186141"/>
    </source>
</evidence>
<dbReference type="AlphaFoldDB" id="A0A1N7PVM1"/>
<keyword evidence="1" id="KW-0175">Coiled coil</keyword>